<dbReference type="PANTHER" id="PTHR43829:SF9">
    <property type="entry name" value="AQUAPORIN-9"/>
    <property type="match status" value="1"/>
</dbReference>
<dbReference type="GeneID" id="25985291"/>
<feature type="compositionally biased region" description="Low complexity" evidence="9">
    <location>
        <begin position="92"/>
        <end position="110"/>
    </location>
</feature>
<dbReference type="RefSeq" id="XP_014180291.1">
    <property type="nucleotide sequence ID" value="XM_014324816.1"/>
</dbReference>
<comment type="caution">
    <text evidence="12">The sequence shown here is derived from an EMBL/GenBank/DDBJ whole genome shotgun (WGS) entry which is preliminary data.</text>
</comment>
<evidence type="ECO:0000313" key="12">
    <source>
        <dbReference type="EMBL" id="EJT49128.1"/>
    </source>
</evidence>
<dbReference type="VEuPathDB" id="FungiDB:A1Q1_01777"/>
<dbReference type="EMBL" id="ALBS01000178">
    <property type="protein sequence ID" value="EJT49128.1"/>
    <property type="molecule type" value="Genomic_DNA"/>
</dbReference>
<dbReference type="PROSITE" id="PS50828">
    <property type="entry name" value="SMR"/>
    <property type="match status" value="1"/>
</dbReference>
<comment type="similarity">
    <text evidence="2">Belongs to the MIP/aquaporin (TC 1.A.8) family.</text>
</comment>
<evidence type="ECO:0000256" key="3">
    <source>
        <dbReference type="ARBA" id="ARBA00022448"/>
    </source>
</evidence>
<dbReference type="Gene3D" id="3.30.1370.110">
    <property type="match status" value="1"/>
</dbReference>
<dbReference type="InterPro" id="IPR000425">
    <property type="entry name" value="MIP"/>
</dbReference>
<evidence type="ECO:0000256" key="7">
    <source>
        <dbReference type="ARBA" id="ARBA00023136"/>
    </source>
</evidence>
<feature type="region of interest" description="Disordered" evidence="9">
    <location>
        <begin position="71"/>
        <end position="120"/>
    </location>
</feature>
<evidence type="ECO:0000256" key="10">
    <source>
        <dbReference type="SAM" id="Phobius"/>
    </source>
</evidence>
<sequence>MGKKKLKKDAKDAPPAPEPVGGPVDPSVFASVLSLDYPLLDPSLIFAILLDYDPSELGRNEQAIRDQLGVLEATSVPDNDDSNGRAETDTPTYSESSSALLSQTQTTSITDNTETFDDEDPQDEIDFLKAFFPNLWEALTSEPTLEAAIDHLLSVELINNVGKMGHWPDEPSSESDGGAFRPALSRRSSRSPNKKAAVLPPTGKKKKKPTVTIPVVDTMQRRSASGRSTPVTPANSAGVIPATSTDVWTAYASLTETLAEIVPRATPGYFKSYLHSGDYDSAHEATLAALNALAASNARLGEDLADEAWQIFEDVYGVSRDDGNNDISDALHACIGAAEGDVMSVMDLMNVVHDLRFWPDYEARREAEQDPFATLSALERQLPKSAGTTSPPKTTRVLNGNRLTRPVSEPPQQRTKQSEQRVGNGNIREAKVRAVPGSKAPAGSASTSTSTSVSGASTPVRTSPSRARNMPATYTQGFAPSPVAWTTVNSKKPKRGPHPLSANIPAYARGAPAPSLAAKDPEALTPAECYARGAAARRAREDAMRAAGRHFRSGQKHIQASVAGHYAAQAREAATAAREWELRGARLLVDEQLESRPATIDLHYMSVEQAVTIAKETASRHHSGGDGGTLIIITGKGIHSAGNRGVLGPAVQRALTAEGYRVTRQEGYLAKDDDEMQPFSFKMPESFQCYAAECAGIFVMITIGLITNMLLLPRSKLPSTTVADNSQSTLTGDPENPTKSNDVAYAFGWGVGLFAGLLITIPTSGGHINPAITLMLASYRGFPWKKVPGYWAAQVVGAFAAAAMVQGLYYQLLDQYEGGRGLRTMKTATLFIDVAPKWESNIDAFFQEVTGAALLLLGVAIATSPPNAHWTTWSKALIMLWFFVGVSGCMGLHPGYALNPARDFGVRLSCWAMGYGKHLWTQRNWYWIWGCLIAPVTGGQLTTFLHDWIVVGRVQFTVPILTRLIRGRKRKTR</sequence>
<gene>
    <name evidence="12" type="ORF">A1Q1_01777</name>
</gene>
<dbReference type="HOGENOM" id="CLU_012804_0_0_1"/>
<dbReference type="GO" id="GO:0015254">
    <property type="term" value="F:glycerol channel activity"/>
    <property type="evidence" value="ECO:0007669"/>
    <property type="project" value="TreeGrafter"/>
</dbReference>
<feature type="transmembrane region" description="Helical" evidence="10">
    <location>
        <begin position="844"/>
        <end position="864"/>
    </location>
</feature>
<feature type="region of interest" description="Disordered" evidence="9">
    <location>
        <begin position="379"/>
        <end position="475"/>
    </location>
</feature>
<feature type="transmembrane region" description="Helical" evidence="10">
    <location>
        <begin position="690"/>
        <end position="711"/>
    </location>
</feature>
<dbReference type="Gene3D" id="1.20.1080.10">
    <property type="entry name" value="Glycerol uptake facilitator protein"/>
    <property type="match status" value="1"/>
</dbReference>
<evidence type="ECO:0000256" key="8">
    <source>
        <dbReference type="ARBA" id="ARBA00034651"/>
    </source>
</evidence>
<feature type="region of interest" description="Disordered" evidence="9">
    <location>
        <begin position="166"/>
        <end position="237"/>
    </location>
</feature>
<feature type="compositionally biased region" description="Polar residues" evidence="9">
    <location>
        <begin position="386"/>
        <end position="402"/>
    </location>
</feature>
<name>J5QU87_TRIAS</name>
<evidence type="ECO:0000256" key="2">
    <source>
        <dbReference type="ARBA" id="ARBA00006175"/>
    </source>
</evidence>
<feature type="region of interest" description="Disordered" evidence="9">
    <location>
        <begin position="1"/>
        <end position="27"/>
    </location>
</feature>
<keyword evidence="7 10" id="KW-0472">Membrane</keyword>
<evidence type="ECO:0000256" key="9">
    <source>
        <dbReference type="SAM" id="MobiDB-lite"/>
    </source>
</evidence>
<evidence type="ECO:0000259" key="11">
    <source>
        <dbReference type="PROSITE" id="PS50828"/>
    </source>
</evidence>
<dbReference type="Pfam" id="PF00230">
    <property type="entry name" value="MIP"/>
    <property type="match status" value="1"/>
</dbReference>
<dbReference type="SUPFAM" id="SSF160443">
    <property type="entry name" value="SMR domain-like"/>
    <property type="match status" value="1"/>
</dbReference>
<comment type="subcellular location">
    <subcellularLocation>
        <location evidence="1">Membrane</location>
        <topology evidence="1">Multi-pass membrane protein</topology>
    </subcellularLocation>
</comment>
<comment type="catalytic activity">
    <reaction evidence="8">
        <text>H2O(in) = H2O(out)</text>
        <dbReference type="Rhea" id="RHEA:29667"/>
        <dbReference type="ChEBI" id="CHEBI:15377"/>
    </reaction>
</comment>
<dbReference type="PANTHER" id="PTHR43829">
    <property type="entry name" value="AQUAPORIN OR AQUAGLYCEROPORIN RELATED"/>
    <property type="match status" value="1"/>
</dbReference>
<keyword evidence="3" id="KW-0813">Transport</keyword>
<feature type="compositionally biased region" description="Polar residues" evidence="9">
    <location>
        <begin position="461"/>
        <end position="475"/>
    </location>
</feature>
<feature type="transmembrane region" description="Helical" evidence="10">
    <location>
        <begin position="948"/>
        <end position="965"/>
    </location>
</feature>
<keyword evidence="5" id="KW-0677">Repeat</keyword>
<protein>
    <recommendedName>
        <fullName evidence="11">Smr domain-containing protein</fullName>
    </recommendedName>
</protein>
<feature type="transmembrane region" description="Helical" evidence="10">
    <location>
        <begin position="876"/>
        <end position="896"/>
    </location>
</feature>
<dbReference type="Proteomes" id="UP000002748">
    <property type="component" value="Unassembled WGS sequence"/>
</dbReference>
<dbReference type="KEGG" id="tasa:A1Q1_01777"/>
<reference evidence="12 13" key="1">
    <citation type="journal article" date="2012" name="Eukaryot. Cell">
        <title>Draft genome sequence of CBS 2479, the standard type strain of Trichosporon asahii.</title>
        <authorList>
            <person name="Yang R.Y."/>
            <person name="Li H.T."/>
            <person name="Zhu H."/>
            <person name="Zhou G.P."/>
            <person name="Wang M."/>
            <person name="Wang L."/>
        </authorList>
    </citation>
    <scope>NUCLEOTIDE SEQUENCE [LARGE SCALE GENOMIC DNA]</scope>
    <source>
        <strain evidence="13">ATCC 90039 / CBS 2479 / JCM 2466 / KCTC 7840 / NCYC 2677 / UAMH 7654</strain>
    </source>
</reference>
<feature type="transmembrane region" description="Helical" evidence="10">
    <location>
        <begin position="743"/>
        <end position="768"/>
    </location>
</feature>
<keyword evidence="4 10" id="KW-0812">Transmembrane</keyword>
<evidence type="ECO:0000256" key="6">
    <source>
        <dbReference type="ARBA" id="ARBA00022989"/>
    </source>
</evidence>
<dbReference type="OrthoDB" id="2595900at2759"/>
<feature type="compositionally biased region" description="Low complexity" evidence="9">
    <location>
        <begin position="434"/>
        <end position="460"/>
    </location>
</feature>
<feature type="transmembrane region" description="Helical" evidence="10">
    <location>
        <begin position="789"/>
        <end position="810"/>
    </location>
</feature>
<dbReference type="GO" id="GO:0005886">
    <property type="term" value="C:plasma membrane"/>
    <property type="evidence" value="ECO:0007669"/>
    <property type="project" value="TreeGrafter"/>
</dbReference>
<evidence type="ECO:0000313" key="13">
    <source>
        <dbReference type="Proteomes" id="UP000002748"/>
    </source>
</evidence>
<dbReference type="AlphaFoldDB" id="J5QU87"/>
<organism evidence="12 13">
    <name type="scientific">Trichosporon asahii var. asahii (strain ATCC 90039 / CBS 2479 / JCM 2466 / KCTC 7840 / NBRC 103889/ NCYC 2677 / UAMH 7654)</name>
    <name type="common">Yeast</name>
    <dbReference type="NCBI Taxonomy" id="1186058"/>
    <lineage>
        <taxon>Eukaryota</taxon>
        <taxon>Fungi</taxon>
        <taxon>Dikarya</taxon>
        <taxon>Basidiomycota</taxon>
        <taxon>Agaricomycotina</taxon>
        <taxon>Tremellomycetes</taxon>
        <taxon>Trichosporonales</taxon>
        <taxon>Trichosporonaceae</taxon>
        <taxon>Trichosporon</taxon>
    </lineage>
</organism>
<dbReference type="InterPro" id="IPR002625">
    <property type="entry name" value="Smr_dom"/>
</dbReference>
<dbReference type="SUPFAM" id="SSF81338">
    <property type="entry name" value="Aquaporin-like"/>
    <property type="match status" value="1"/>
</dbReference>
<dbReference type="GO" id="GO:0015250">
    <property type="term" value="F:water channel activity"/>
    <property type="evidence" value="ECO:0007669"/>
    <property type="project" value="TreeGrafter"/>
</dbReference>
<feature type="compositionally biased region" description="Polar residues" evidence="9">
    <location>
        <begin position="221"/>
        <end position="235"/>
    </location>
</feature>
<dbReference type="SMART" id="SM00463">
    <property type="entry name" value="SMR"/>
    <property type="match status" value="1"/>
</dbReference>
<dbReference type="PRINTS" id="PR00783">
    <property type="entry name" value="MINTRINSICP"/>
</dbReference>
<dbReference type="InterPro" id="IPR036063">
    <property type="entry name" value="Smr_dom_sf"/>
</dbReference>
<evidence type="ECO:0000256" key="4">
    <source>
        <dbReference type="ARBA" id="ARBA00022692"/>
    </source>
</evidence>
<accession>J5QU87</accession>
<dbReference type="InterPro" id="IPR050363">
    <property type="entry name" value="MIP/Aquaporin"/>
</dbReference>
<proteinExistence type="inferred from homology"/>
<evidence type="ECO:0000256" key="1">
    <source>
        <dbReference type="ARBA" id="ARBA00004141"/>
    </source>
</evidence>
<feature type="domain" description="Smr" evidence="11">
    <location>
        <begin position="600"/>
        <end position="655"/>
    </location>
</feature>
<dbReference type="InterPro" id="IPR023271">
    <property type="entry name" value="Aquaporin-like"/>
</dbReference>
<evidence type="ECO:0000256" key="5">
    <source>
        <dbReference type="ARBA" id="ARBA00022737"/>
    </source>
</evidence>
<keyword evidence="6 10" id="KW-1133">Transmembrane helix</keyword>
<feature type="compositionally biased region" description="Polar residues" evidence="9">
    <location>
        <begin position="410"/>
        <end position="423"/>
    </location>
</feature>